<dbReference type="InterPro" id="IPR044273">
    <property type="entry name" value="PIF3-like"/>
</dbReference>
<evidence type="ECO:0000259" key="6">
    <source>
        <dbReference type="PROSITE" id="PS50888"/>
    </source>
</evidence>
<dbReference type="SMART" id="SM00353">
    <property type="entry name" value="HLH"/>
    <property type="match status" value="1"/>
</dbReference>
<feature type="compositionally biased region" description="Basic and acidic residues" evidence="5">
    <location>
        <begin position="345"/>
        <end position="361"/>
    </location>
</feature>
<dbReference type="GO" id="GO:0005634">
    <property type="term" value="C:nucleus"/>
    <property type="evidence" value="ECO:0007669"/>
    <property type="project" value="UniProtKB-SubCell"/>
</dbReference>
<dbReference type="InterPro" id="IPR036638">
    <property type="entry name" value="HLH_DNA-bd_sf"/>
</dbReference>
<dbReference type="InterPro" id="IPR011598">
    <property type="entry name" value="bHLH_dom"/>
</dbReference>
<dbReference type="CDD" id="cd11445">
    <property type="entry name" value="bHLH_AtPIF_like"/>
    <property type="match status" value="1"/>
</dbReference>
<proteinExistence type="predicted"/>
<dbReference type="Pfam" id="PF00010">
    <property type="entry name" value="HLH"/>
    <property type="match status" value="1"/>
</dbReference>
<sequence>MNHYVHDFQMDDDYPAPTSPSLTPRPKKSADMPEDEIMELLWQNGPVVMQSQTHRSIRKSSPPTRYDEAVPPADKLSAREVRSPQDQQHLFMQEGEMVAWLHHPINGPSFDHDFCADLFYPSTACVTTSSTTTATTSATSAISNATSPSIRAIPSPEARLHPTVAAATTVAPAPRPPVPQGRRPEGLQNFAYFSRHRFREGYESGSSNLNLKSIVKDSTAVDSSDTPDVGSSSRVSEAATVARSAVGASSGGDTVCRTMSCAAVVASSSGAVGANRDTTTCEITVTSSSGGSSGSAEPPTERPRAENRKRKGKDEDTKCHSEDPEFESADSKKQVRGSTHRNRSRAAEVHNLSERRRRDRINEKMRALQELIPRCNKSDKASMLDEVIQYLKSLQSQVQMMSIGCSMVPMMFPGVQQYVAPVRMGMGTGMDLELGMNRPMMPFPNVLAGAPLPTPATAAHMGPRFPMPSFHMPPIPPPDPSRMQATNQSDPMLNPLNSQNPNQPRIPNITDPYQQYLGLCHPMQVPAQQKQSMAQPSTSKPSTNRGAENLGNHQPG</sequence>
<dbReference type="PANTHER" id="PTHR46807">
    <property type="entry name" value="TRANSCRIPTION FACTOR PIF3"/>
    <property type="match status" value="1"/>
</dbReference>
<evidence type="ECO:0000313" key="7">
    <source>
        <dbReference type="EMBL" id="MBW81768.1"/>
    </source>
</evidence>
<name>A0A2P2IKN5_RHIMU</name>
<feature type="region of interest" description="Disordered" evidence="5">
    <location>
        <begin position="1"/>
        <end position="33"/>
    </location>
</feature>
<dbReference type="GO" id="GO:0010017">
    <property type="term" value="P:red or far-red light signaling pathway"/>
    <property type="evidence" value="ECO:0007669"/>
    <property type="project" value="UniProtKB-ARBA"/>
</dbReference>
<feature type="region of interest" description="Disordered" evidence="5">
    <location>
        <begin position="477"/>
        <end position="511"/>
    </location>
</feature>
<keyword evidence="4" id="KW-0539">Nucleus</keyword>
<dbReference type="Gene3D" id="4.10.280.10">
    <property type="entry name" value="Helix-loop-helix DNA-binding domain"/>
    <property type="match status" value="1"/>
</dbReference>
<feature type="compositionally biased region" description="Low complexity" evidence="5">
    <location>
        <begin position="491"/>
        <end position="503"/>
    </location>
</feature>
<dbReference type="AlphaFoldDB" id="A0A2P2IKN5"/>
<feature type="compositionally biased region" description="Polar residues" evidence="5">
    <location>
        <begin position="526"/>
        <end position="556"/>
    </location>
</feature>
<evidence type="ECO:0000256" key="3">
    <source>
        <dbReference type="ARBA" id="ARBA00023163"/>
    </source>
</evidence>
<reference evidence="7" key="1">
    <citation type="submission" date="2018-02" db="EMBL/GenBank/DDBJ databases">
        <title>Rhizophora mucronata_Transcriptome.</title>
        <authorList>
            <person name="Meera S.P."/>
            <person name="Sreeshan A."/>
            <person name="Augustine A."/>
        </authorList>
    </citation>
    <scope>NUCLEOTIDE SEQUENCE</scope>
    <source>
        <tissue evidence="7">Leaf</tissue>
    </source>
</reference>
<feature type="domain" description="BHLH" evidence="6">
    <location>
        <begin position="345"/>
        <end position="394"/>
    </location>
</feature>
<evidence type="ECO:0000256" key="5">
    <source>
        <dbReference type="SAM" id="MobiDB-lite"/>
    </source>
</evidence>
<feature type="compositionally biased region" description="Basic residues" evidence="5">
    <location>
        <begin position="334"/>
        <end position="344"/>
    </location>
</feature>
<feature type="compositionally biased region" description="Polar residues" evidence="5">
    <location>
        <begin position="220"/>
        <end position="235"/>
    </location>
</feature>
<feature type="region of interest" description="Disordered" evidence="5">
    <location>
        <begin position="48"/>
        <end position="80"/>
    </location>
</feature>
<feature type="region of interest" description="Disordered" evidence="5">
    <location>
        <begin position="523"/>
        <end position="556"/>
    </location>
</feature>
<organism evidence="7">
    <name type="scientific">Rhizophora mucronata</name>
    <name type="common">Asiatic mangrove</name>
    <dbReference type="NCBI Taxonomy" id="61149"/>
    <lineage>
        <taxon>Eukaryota</taxon>
        <taxon>Viridiplantae</taxon>
        <taxon>Streptophyta</taxon>
        <taxon>Embryophyta</taxon>
        <taxon>Tracheophyta</taxon>
        <taxon>Spermatophyta</taxon>
        <taxon>Magnoliopsida</taxon>
        <taxon>eudicotyledons</taxon>
        <taxon>Gunneridae</taxon>
        <taxon>Pentapetalae</taxon>
        <taxon>rosids</taxon>
        <taxon>fabids</taxon>
        <taxon>Malpighiales</taxon>
        <taxon>Rhizophoraceae</taxon>
        <taxon>Rhizophora</taxon>
    </lineage>
</organism>
<comment type="subcellular location">
    <subcellularLocation>
        <location evidence="1">Nucleus</location>
    </subcellularLocation>
</comment>
<dbReference type="FunFam" id="4.10.280.10:FF:000004">
    <property type="entry name" value="Basic helix-loop-helix transcription factor"/>
    <property type="match status" value="1"/>
</dbReference>
<dbReference type="EMBL" id="GGEC01001285">
    <property type="protein sequence ID" value="MBW81768.1"/>
    <property type="molecule type" value="Transcribed_RNA"/>
</dbReference>
<dbReference type="GO" id="GO:0003700">
    <property type="term" value="F:DNA-binding transcription factor activity"/>
    <property type="evidence" value="ECO:0007669"/>
    <property type="project" value="InterPro"/>
</dbReference>
<dbReference type="PROSITE" id="PS50888">
    <property type="entry name" value="BHLH"/>
    <property type="match status" value="1"/>
</dbReference>
<keyword evidence="3" id="KW-0804">Transcription</keyword>
<dbReference type="InterPro" id="IPR047265">
    <property type="entry name" value="PIF1-like_bHLH"/>
</dbReference>
<feature type="region of interest" description="Disordered" evidence="5">
    <location>
        <begin position="283"/>
        <end position="361"/>
    </location>
</feature>
<protein>
    <submittedName>
        <fullName evidence="7">Transcription factor PIF1-like isoform X2</fullName>
    </submittedName>
</protein>
<evidence type="ECO:0000256" key="2">
    <source>
        <dbReference type="ARBA" id="ARBA00023015"/>
    </source>
</evidence>
<feature type="compositionally biased region" description="Polar residues" evidence="5">
    <location>
        <begin position="49"/>
        <end position="63"/>
    </location>
</feature>
<dbReference type="PANTHER" id="PTHR46807:SF8">
    <property type="entry name" value="TRANSCRIPTION FACTOR PIF1-LIKE ISOFORM X2"/>
    <property type="match status" value="1"/>
</dbReference>
<evidence type="ECO:0000256" key="1">
    <source>
        <dbReference type="ARBA" id="ARBA00004123"/>
    </source>
</evidence>
<feature type="region of interest" description="Disordered" evidence="5">
    <location>
        <begin position="217"/>
        <end position="237"/>
    </location>
</feature>
<dbReference type="SUPFAM" id="SSF47459">
    <property type="entry name" value="HLH, helix-loop-helix DNA-binding domain"/>
    <property type="match status" value="1"/>
</dbReference>
<keyword evidence="2" id="KW-0805">Transcription regulation</keyword>
<dbReference type="GO" id="GO:0046983">
    <property type="term" value="F:protein dimerization activity"/>
    <property type="evidence" value="ECO:0007669"/>
    <property type="project" value="InterPro"/>
</dbReference>
<feature type="compositionally biased region" description="Basic and acidic residues" evidence="5">
    <location>
        <begin position="299"/>
        <end position="333"/>
    </location>
</feature>
<evidence type="ECO:0000256" key="4">
    <source>
        <dbReference type="ARBA" id="ARBA00023242"/>
    </source>
</evidence>
<accession>A0A2P2IKN5</accession>